<comment type="caution">
    <text evidence="1">The sequence shown here is derived from an EMBL/GenBank/DDBJ whole genome shotgun (WGS) entry which is preliminary data.</text>
</comment>
<accession>A0AA38BYG9</accession>
<dbReference type="AlphaFoldDB" id="A0AA38BYG9"/>
<reference evidence="1 2" key="1">
    <citation type="journal article" date="2021" name="Nat. Plants">
        <title>The Taxus genome provides insights into paclitaxel biosynthesis.</title>
        <authorList>
            <person name="Xiong X."/>
            <person name="Gou J."/>
            <person name="Liao Q."/>
            <person name="Li Y."/>
            <person name="Zhou Q."/>
            <person name="Bi G."/>
            <person name="Li C."/>
            <person name="Du R."/>
            <person name="Wang X."/>
            <person name="Sun T."/>
            <person name="Guo L."/>
            <person name="Liang H."/>
            <person name="Lu P."/>
            <person name="Wu Y."/>
            <person name="Zhang Z."/>
            <person name="Ro D.K."/>
            <person name="Shang Y."/>
            <person name="Huang S."/>
            <person name="Yan J."/>
        </authorList>
    </citation>
    <scope>NUCLEOTIDE SEQUENCE [LARGE SCALE GENOMIC DNA]</scope>
    <source>
        <strain evidence="1">Ta-2019</strain>
    </source>
</reference>
<feature type="non-terminal residue" evidence="1">
    <location>
        <position position="97"/>
    </location>
</feature>
<sequence length="97" mass="10983">AIPLFTVKMKIKFQGHEHLSPLENYMPDIGDIEVQHLDFDDFYGRLACDNPTLMAQTINDSGITYTSIFPLFVQCFDIVLSCGANFNLDTKEVVNVH</sequence>
<evidence type="ECO:0000313" key="2">
    <source>
        <dbReference type="Proteomes" id="UP000824469"/>
    </source>
</evidence>
<evidence type="ECO:0000313" key="1">
    <source>
        <dbReference type="EMBL" id="KAH9290811.1"/>
    </source>
</evidence>
<dbReference type="EMBL" id="JAHRHJ020003813">
    <property type="protein sequence ID" value="KAH9290811.1"/>
    <property type="molecule type" value="Genomic_DNA"/>
</dbReference>
<organism evidence="1 2">
    <name type="scientific">Taxus chinensis</name>
    <name type="common">Chinese yew</name>
    <name type="synonym">Taxus wallichiana var. chinensis</name>
    <dbReference type="NCBI Taxonomy" id="29808"/>
    <lineage>
        <taxon>Eukaryota</taxon>
        <taxon>Viridiplantae</taxon>
        <taxon>Streptophyta</taxon>
        <taxon>Embryophyta</taxon>
        <taxon>Tracheophyta</taxon>
        <taxon>Spermatophyta</taxon>
        <taxon>Pinopsida</taxon>
        <taxon>Pinidae</taxon>
        <taxon>Conifers II</taxon>
        <taxon>Cupressales</taxon>
        <taxon>Taxaceae</taxon>
        <taxon>Taxus</taxon>
    </lineage>
</organism>
<dbReference type="Proteomes" id="UP000824469">
    <property type="component" value="Unassembled WGS sequence"/>
</dbReference>
<gene>
    <name evidence="1" type="ORF">KI387_034928</name>
</gene>
<protein>
    <submittedName>
        <fullName evidence="1">Uncharacterized protein</fullName>
    </submittedName>
</protein>
<keyword evidence="2" id="KW-1185">Reference proteome</keyword>
<name>A0AA38BYG9_TAXCH</name>
<feature type="non-terminal residue" evidence="1">
    <location>
        <position position="1"/>
    </location>
</feature>
<proteinExistence type="predicted"/>